<dbReference type="Gramene" id="AUR62013933-RA">
    <property type="protein sequence ID" value="AUR62013933-RA:cds"/>
    <property type="gene ID" value="AUR62013933"/>
</dbReference>
<sequence>MALLLVMHEIHDFSEFITTYNLTVIKSIGHYYSWHKGDASTNTASRIDWCLGNTERMMIKGDIVAEYLSISISDHSPILVECIHNAPGGGRPFKFFDYPADHKEFLPIVNECWSNEVASSAIFSVWSRLKMIKGKLKSLHKEEFKGISEKIKIARADLNTIQSQLHSDYSNFDLLQQERNNVAILKKWLKIEETTLRKKSRLQWLHTRDFNHHFFYSSVKERHRVNRISIIYN</sequence>
<keyword evidence="2" id="KW-1185">Reference proteome</keyword>
<name>A0A803LIY6_CHEQI</name>
<evidence type="ECO:0000313" key="2">
    <source>
        <dbReference type="Proteomes" id="UP000596660"/>
    </source>
</evidence>
<evidence type="ECO:0008006" key="3">
    <source>
        <dbReference type="Google" id="ProtNLM"/>
    </source>
</evidence>
<protein>
    <recommendedName>
        <fullName evidence="3">Endonuclease/exonuclease/phosphatase domain-containing protein</fullName>
    </recommendedName>
</protein>
<reference evidence="1" key="2">
    <citation type="submission" date="2021-03" db="UniProtKB">
        <authorList>
            <consortium name="EnsemblPlants"/>
        </authorList>
    </citation>
    <scope>IDENTIFICATION</scope>
</reference>
<dbReference type="Proteomes" id="UP000596660">
    <property type="component" value="Unplaced"/>
</dbReference>
<dbReference type="AlphaFoldDB" id="A0A803LIY6"/>
<dbReference type="SUPFAM" id="SSF56219">
    <property type="entry name" value="DNase I-like"/>
    <property type="match status" value="1"/>
</dbReference>
<dbReference type="EnsemblPlants" id="AUR62013933-RA">
    <property type="protein sequence ID" value="AUR62013933-RA:cds"/>
    <property type="gene ID" value="AUR62013933"/>
</dbReference>
<proteinExistence type="predicted"/>
<dbReference type="OMA" id="NTERMMI"/>
<organism evidence="1 2">
    <name type="scientific">Chenopodium quinoa</name>
    <name type="common">Quinoa</name>
    <dbReference type="NCBI Taxonomy" id="63459"/>
    <lineage>
        <taxon>Eukaryota</taxon>
        <taxon>Viridiplantae</taxon>
        <taxon>Streptophyta</taxon>
        <taxon>Embryophyta</taxon>
        <taxon>Tracheophyta</taxon>
        <taxon>Spermatophyta</taxon>
        <taxon>Magnoliopsida</taxon>
        <taxon>eudicotyledons</taxon>
        <taxon>Gunneridae</taxon>
        <taxon>Pentapetalae</taxon>
        <taxon>Caryophyllales</taxon>
        <taxon>Chenopodiaceae</taxon>
        <taxon>Chenopodioideae</taxon>
        <taxon>Atripliceae</taxon>
        <taxon>Chenopodium</taxon>
    </lineage>
</organism>
<dbReference type="PANTHER" id="PTHR33710:SF80">
    <property type="entry name" value="ENDONUCLEASE_EXONUCLEASE_PHOSPHATASE"/>
    <property type="match status" value="1"/>
</dbReference>
<dbReference type="PANTHER" id="PTHR33710">
    <property type="entry name" value="BNAC02G09200D PROTEIN"/>
    <property type="match status" value="1"/>
</dbReference>
<dbReference type="InterPro" id="IPR036691">
    <property type="entry name" value="Endo/exonu/phosph_ase_sf"/>
</dbReference>
<reference evidence="1" key="1">
    <citation type="journal article" date="2017" name="Nature">
        <title>The genome of Chenopodium quinoa.</title>
        <authorList>
            <person name="Jarvis D.E."/>
            <person name="Ho Y.S."/>
            <person name="Lightfoot D.J."/>
            <person name="Schmoeckel S.M."/>
            <person name="Li B."/>
            <person name="Borm T.J.A."/>
            <person name="Ohyanagi H."/>
            <person name="Mineta K."/>
            <person name="Michell C.T."/>
            <person name="Saber N."/>
            <person name="Kharbatia N.M."/>
            <person name="Rupper R.R."/>
            <person name="Sharp A.R."/>
            <person name="Dally N."/>
            <person name="Boughton B.A."/>
            <person name="Woo Y.H."/>
            <person name="Gao G."/>
            <person name="Schijlen E.G.W.M."/>
            <person name="Guo X."/>
            <person name="Momin A.A."/>
            <person name="Negrao S."/>
            <person name="Al-Babili S."/>
            <person name="Gehring C."/>
            <person name="Roessner U."/>
            <person name="Jung C."/>
            <person name="Murphy K."/>
            <person name="Arold S.T."/>
            <person name="Gojobori T."/>
            <person name="van der Linden C.G."/>
            <person name="van Loo E.N."/>
            <person name="Jellen E.N."/>
            <person name="Maughan P.J."/>
            <person name="Tester M."/>
        </authorList>
    </citation>
    <scope>NUCLEOTIDE SEQUENCE [LARGE SCALE GENOMIC DNA]</scope>
    <source>
        <strain evidence="1">cv. PI 614886</strain>
    </source>
</reference>
<evidence type="ECO:0000313" key="1">
    <source>
        <dbReference type="EnsemblPlants" id="AUR62013933-RA:cds"/>
    </source>
</evidence>
<accession>A0A803LIY6</accession>